<dbReference type="AlphaFoldDB" id="A0AAJ7ITT9"/>
<gene>
    <name evidence="3" type="primary">LOC108622844</name>
</gene>
<dbReference type="Proteomes" id="UP000694925">
    <property type="component" value="Unplaced"/>
</dbReference>
<name>A0AAJ7ITT9_9HYME</name>
<proteinExistence type="predicted"/>
<evidence type="ECO:0000313" key="3">
    <source>
        <dbReference type="RefSeq" id="XP_017876437.1"/>
    </source>
</evidence>
<dbReference type="KEGG" id="ccal:108622844"/>
<organism evidence="2 3">
    <name type="scientific">Ceratina calcarata</name>
    <dbReference type="NCBI Taxonomy" id="156304"/>
    <lineage>
        <taxon>Eukaryota</taxon>
        <taxon>Metazoa</taxon>
        <taxon>Ecdysozoa</taxon>
        <taxon>Arthropoda</taxon>
        <taxon>Hexapoda</taxon>
        <taxon>Insecta</taxon>
        <taxon>Pterygota</taxon>
        <taxon>Neoptera</taxon>
        <taxon>Endopterygota</taxon>
        <taxon>Hymenoptera</taxon>
        <taxon>Apocrita</taxon>
        <taxon>Aculeata</taxon>
        <taxon>Apoidea</taxon>
        <taxon>Anthophila</taxon>
        <taxon>Apidae</taxon>
        <taxon>Ceratina</taxon>
        <taxon>Zadontomerus</taxon>
    </lineage>
</organism>
<evidence type="ECO:0000313" key="2">
    <source>
        <dbReference type="Proteomes" id="UP000694925"/>
    </source>
</evidence>
<dbReference type="RefSeq" id="XP_017876437.1">
    <property type="nucleotide sequence ID" value="XM_018020948.1"/>
</dbReference>
<dbReference type="GeneID" id="108622844"/>
<protein>
    <submittedName>
        <fullName evidence="3">Uncharacterized protein LOC108622844</fullName>
    </submittedName>
</protein>
<feature type="compositionally biased region" description="Basic residues" evidence="1">
    <location>
        <begin position="1"/>
        <end position="10"/>
    </location>
</feature>
<feature type="region of interest" description="Disordered" evidence="1">
    <location>
        <begin position="1"/>
        <end position="58"/>
    </location>
</feature>
<reference evidence="3" key="1">
    <citation type="submission" date="2025-08" db="UniProtKB">
        <authorList>
            <consortium name="RefSeq"/>
        </authorList>
    </citation>
    <scope>IDENTIFICATION</scope>
    <source>
        <tissue evidence="3">Whole body</tissue>
    </source>
</reference>
<accession>A0AAJ7ITT9</accession>
<keyword evidence="2" id="KW-1185">Reference proteome</keyword>
<sequence>MHHHHHHHVHREGANRHRRTRESPRRKTTSYVPGRRRSEDKNAAITGSLPRRRSRAADDIVCSRLSPGRYQRSPGHNGQRAVIVESQSPETRLKALSAESLRSVSPGSDSVFYSEGADQCLAVTAFDNHHCHHCGRE</sequence>
<evidence type="ECO:0000256" key="1">
    <source>
        <dbReference type="SAM" id="MobiDB-lite"/>
    </source>
</evidence>
<feature type="compositionally biased region" description="Basic and acidic residues" evidence="1">
    <location>
        <begin position="11"/>
        <end position="25"/>
    </location>
</feature>
<feature type="non-terminal residue" evidence="3">
    <location>
        <position position="137"/>
    </location>
</feature>